<feature type="domain" description="BTB" evidence="2">
    <location>
        <begin position="16"/>
        <end position="110"/>
    </location>
</feature>
<dbReference type="Pfam" id="PF00651">
    <property type="entry name" value="BTB"/>
    <property type="match status" value="1"/>
</dbReference>
<accession>A0A6A6ZAE5</accession>
<organism evidence="3">
    <name type="scientific">Mytilinidion resinicola</name>
    <dbReference type="NCBI Taxonomy" id="574789"/>
    <lineage>
        <taxon>Eukaryota</taxon>
        <taxon>Fungi</taxon>
        <taxon>Dikarya</taxon>
        <taxon>Ascomycota</taxon>
        <taxon>Pezizomycotina</taxon>
        <taxon>Dothideomycetes</taxon>
        <taxon>Pleosporomycetidae</taxon>
        <taxon>Mytilinidiales</taxon>
        <taxon>Mytilinidiaceae</taxon>
        <taxon>Mytilinidion</taxon>
    </lineage>
</organism>
<reference evidence="3 5" key="1">
    <citation type="journal article" date="2020" name="Stud. Mycol.">
        <title>101 Dothideomycetes genomes: a test case for predicting lifestyles and emergence of pathogens.</title>
        <authorList>
            <person name="Haridas S."/>
            <person name="Albert R."/>
            <person name="Binder M."/>
            <person name="Bloem J."/>
            <person name="Labutti K."/>
            <person name="Salamov A."/>
            <person name="Andreopoulos B."/>
            <person name="Baker S."/>
            <person name="Barry K."/>
            <person name="Bills G."/>
            <person name="Bluhm B."/>
            <person name="Cannon C."/>
            <person name="Castanera R."/>
            <person name="Culley D."/>
            <person name="Daum C."/>
            <person name="Ezra D."/>
            <person name="Gonzalez J."/>
            <person name="Henrissat B."/>
            <person name="Kuo A."/>
            <person name="Liang C."/>
            <person name="Lipzen A."/>
            <person name="Lutzoni F."/>
            <person name="Magnuson J."/>
            <person name="Mondo S."/>
            <person name="Nolan M."/>
            <person name="Ohm R."/>
            <person name="Pangilinan J."/>
            <person name="Park H.-J."/>
            <person name="Ramirez L."/>
            <person name="Alfaro M."/>
            <person name="Sun H."/>
            <person name="Tritt A."/>
            <person name="Yoshinaga Y."/>
            <person name="Zwiers L.-H."/>
            <person name="Turgeon B."/>
            <person name="Goodwin S."/>
            <person name="Spatafora J."/>
            <person name="Crous P."/>
            <person name="Grigoriev I."/>
        </authorList>
    </citation>
    <scope>NUCLEOTIDE SEQUENCE</scope>
    <source>
        <strain evidence="3 5">CBS 304.34</strain>
    </source>
</reference>
<feature type="region of interest" description="Disordered" evidence="1">
    <location>
        <begin position="348"/>
        <end position="371"/>
    </location>
</feature>
<proteinExistence type="predicted"/>
<dbReference type="InterPro" id="IPR000210">
    <property type="entry name" value="BTB/POZ_dom"/>
</dbReference>
<dbReference type="SUPFAM" id="SSF54695">
    <property type="entry name" value="POZ domain"/>
    <property type="match status" value="1"/>
</dbReference>
<reference evidence="5" key="2">
    <citation type="submission" date="2020-04" db="EMBL/GenBank/DDBJ databases">
        <authorList>
            <consortium name="NCBI Genome Project"/>
        </authorList>
    </citation>
    <scope>NUCLEOTIDE SEQUENCE</scope>
    <source>
        <strain evidence="5">CBS 304.34</strain>
    </source>
</reference>
<gene>
    <name evidence="3 5" type="ORF">BDZ99DRAFT_531064</name>
</gene>
<evidence type="ECO:0000256" key="1">
    <source>
        <dbReference type="SAM" id="MobiDB-lite"/>
    </source>
</evidence>
<dbReference type="PANTHER" id="PTHR47843:SF5">
    <property type="entry name" value="BTB_POZ DOMAIN PROTEIN"/>
    <property type="match status" value="1"/>
</dbReference>
<evidence type="ECO:0000313" key="3">
    <source>
        <dbReference type="EMBL" id="KAF2817808.1"/>
    </source>
</evidence>
<reference evidence="5" key="3">
    <citation type="submission" date="2025-04" db="UniProtKB">
        <authorList>
            <consortium name="RefSeq"/>
        </authorList>
    </citation>
    <scope>IDENTIFICATION</scope>
    <source>
        <strain evidence="5">CBS 304.34</strain>
    </source>
</reference>
<sequence>MAEIIHERFSPDDGFSDVTLRVHYPGRESDGAFDEYKAHRVILCQQSKWFDRALKGRFLVRRCLSARFAGEALTFIKEASTQVIDIHEDEPSVFNCMLQFMYERHYKLRTVEEASAKIGPSISKQDLKTMTLDTHIDVYNMAQKYLNDDLQAFSAKQFTEAALTIRPSYPGVRTSVNKQFVEQQCSALARAVDRFYETALTTNTKMGRAIAAAAWQSTLVDRERFDELINEYPTFAVDVLLEVKKNMRPSKDHESSGDAGASVEVPTGPLNIRRINEVSLTNCSNPTPRDVAKVTRLRFRITCPTHGSKAPVEHKSQPVSAQVFCPDDTFSDVTIRVCEEDAATDRPFTEYKTHRSSANSQSGSRRRSKAVHQTLTNSWEASTNLIEILDDDPRIFDYMMCFMYEQAYEVCATSEAEEDVKAMILITHMGIYTMVQKYFNAGLHSFSVALFNKYILTLRPGFPSKSRKDQETTHMALVGVVERFYDSAIASGTTMGQAITSVLWACKELVHTEKFERLLKDYPTLRYGCGYSSKGGQLTCPRLRTR</sequence>
<dbReference type="PROSITE" id="PS50097">
    <property type="entry name" value="BTB"/>
    <property type="match status" value="1"/>
</dbReference>
<keyword evidence="4" id="KW-1185">Reference proteome</keyword>
<dbReference type="OrthoDB" id="6359816at2759"/>
<evidence type="ECO:0000313" key="4">
    <source>
        <dbReference type="Proteomes" id="UP000504636"/>
    </source>
</evidence>
<dbReference type="AlphaFoldDB" id="A0A6A6ZAE5"/>
<dbReference type="EMBL" id="MU003692">
    <property type="protein sequence ID" value="KAF2817808.1"/>
    <property type="molecule type" value="Genomic_DNA"/>
</dbReference>
<dbReference type="Gene3D" id="3.30.710.10">
    <property type="entry name" value="Potassium Channel Kv1.1, Chain A"/>
    <property type="match status" value="2"/>
</dbReference>
<dbReference type="Proteomes" id="UP000504636">
    <property type="component" value="Unplaced"/>
</dbReference>
<dbReference type="InterPro" id="IPR011333">
    <property type="entry name" value="SKP1/BTB/POZ_sf"/>
</dbReference>
<evidence type="ECO:0000313" key="5">
    <source>
        <dbReference type="RefSeq" id="XP_033584772.1"/>
    </source>
</evidence>
<dbReference type="CDD" id="cd18186">
    <property type="entry name" value="BTB_POZ_ZBTB_KLHL-like"/>
    <property type="match status" value="1"/>
</dbReference>
<evidence type="ECO:0000259" key="2">
    <source>
        <dbReference type="PROSITE" id="PS50097"/>
    </source>
</evidence>
<dbReference type="RefSeq" id="XP_033584772.1">
    <property type="nucleotide sequence ID" value="XM_033726429.1"/>
</dbReference>
<dbReference type="PANTHER" id="PTHR47843">
    <property type="entry name" value="BTB DOMAIN-CONTAINING PROTEIN-RELATED"/>
    <property type="match status" value="1"/>
</dbReference>
<dbReference type="GeneID" id="54467322"/>
<name>A0A6A6ZAE5_9PEZI</name>
<protein>
    <recommendedName>
        <fullName evidence="2">BTB domain-containing protein</fullName>
    </recommendedName>
</protein>